<dbReference type="InterPro" id="IPR057191">
    <property type="entry name" value="DUF7869"/>
</dbReference>
<dbReference type="PANTHER" id="PTHR33153">
    <property type="entry name" value="MYND-TYPE DOMAIN-CONTAINING PROTEIN"/>
    <property type="match status" value="1"/>
</dbReference>
<dbReference type="Pfam" id="PF25273">
    <property type="entry name" value="DUF7869"/>
    <property type="match status" value="1"/>
</dbReference>
<protein>
    <recommendedName>
        <fullName evidence="1">DUF7869 domain-containing protein</fullName>
    </recommendedName>
</protein>
<evidence type="ECO:0000313" key="3">
    <source>
        <dbReference type="Proteomes" id="UP001642464"/>
    </source>
</evidence>
<organism evidence="2 3">
    <name type="scientific">Durusdinium trenchii</name>
    <dbReference type="NCBI Taxonomy" id="1381693"/>
    <lineage>
        <taxon>Eukaryota</taxon>
        <taxon>Sar</taxon>
        <taxon>Alveolata</taxon>
        <taxon>Dinophyceae</taxon>
        <taxon>Suessiales</taxon>
        <taxon>Symbiodiniaceae</taxon>
        <taxon>Durusdinium</taxon>
    </lineage>
</organism>
<feature type="domain" description="DUF7869" evidence="1">
    <location>
        <begin position="79"/>
        <end position="185"/>
    </location>
</feature>
<evidence type="ECO:0000313" key="2">
    <source>
        <dbReference type="EMBL" id="CAK9094172.1"/>
    </source>
</evidence>
<dbReference type="Proteomes" id="UP001642464">
    <property type="component" value="Unassembled WGS sequence"/>
</dbReference>
<proteinExistence type="predicted"/>
<accession>A0ABP0R0W0</accession>
<comment type="caution">
    <text evidence="2">The sequence shown here is derived from an EMBL/GenBank/DDBJ whole genome shotgun (WGS) entry which is preliminary data.</text>
</comment>
<sequence length="375" mass="42445">MRMQSELLQSHLKRQHSDRCCYWDARSRSRACAANGTHHYITAIIDSMDQQKHAWPKCEQIQAKDFGSFVRPRLSNTTMLIHGHCVLMGLSPHSHTSNSSRSVELLARGLTALHQKGVDLSAAHFHVQADNCTKEVKNIGTLRFFGALVAQRKLASVTLGFLASGHSHEDVDSYFANLRSCLAAAPRLEVPDDFVTCFQKYLADPQRRPHEPSREVFMLTRFRDWTNFFSEHYDHMRITGIGGPGAPHHFLLERVAESGLPRDSIDDTFWRRRGYVPSPNDVVLRTKQFMSTPNWTAKPLLFFPACAIHQFMGEVPPGTHGLCVFTHGLCVISVIVCDSSTPVFTEPPMNANSEENQKLRKYAAIMRRCLVRFQA</sequence>
<evidence type="ECO:0000259" key="1">
    <source>
        <dbReference type="Pfam" id="PF25273"/>
    </source>
</evidence>
<dbReference type="PANTHER" id="PTHR33153:SF3">
    <property type="entry name" value="TRAFFICKING PROTEIN PARTICLE COMPLEX SUBUNIT 11 DOMAIN-CONTAINING PROTEIN"/>
    <property type="match status" value="1"/>
</dbReference>
<reference evidence="2 3" key="1">
    <citation type="submission" date="2024-02" db="EMBL/GenBank/DDBJ databases">
        <authorList>
            <person name="Chen Y."/>
            <person name="Shah S."/>
            <person name="Dougan E. K."/>
            <person name="Thang M."/>
            <person name="Chan C."/>
        </authorList>
    </citation>
    <scope>NUCLEOTIDE SEQUENCE [LARGE SCALE GENOMIC DNA]</scope>
</reference>
<keyword evidence="3" id="KW-1185">Reference proteome</keyword>
<gene>
    <name evidence="2" type="ORF">SCF082_LOCUS44272</name>
</gene>
<name>A0ABP0R0W0_9DINO</name>
<dbReference type="EMBL" id="CAXAMM010040581">
    <property type="protein sequence ID" value="CAK9094172.1"/>
    <property type="molecule type" value="Genomic_DNA"/>
</dbReference>